<feature type="transmembrane region" description="Helical" evidence="9">
    <location>
        <begin position="336"/>
        <end position="369"/>
    </location>
</feature>
<gene>
    <name evidence="10" type="primary">yicO</name>
    <name evidence="10" type="ORF">NCTC13093_02323</name>
</gene>
<comment type="subcellular location">
    <subcellularLocation>
        <location evidence="1 8">Cell membrane</location>
        <topology evidence="1 8">Multi-pass membrane protein</topology>
    </subcellularLocation>
</comment>
<keyword evidence="7 8" id="KW-0472">Membrane</keyword>
<keyword evidence="4 8" id="KW-1003">Cell membrane</keyword>
<proteinExistence type="inferred from homology"/>
<dbReference type="RefSeq" id="WP_113744912.1">
    <property type="nucleotide sequence ID" value="NZ_UAPV01000001.1"/>
</dbReference>
<keyword evidence="11" id="KW-1185">Reference proteome</keyword>
<feature type="transmembrane region" description="Helical" evidence="9">
    <location>
        <begin position="203"/>
        <end position="222"/>
    </location>
</feature>
<feature type="transmembrane region" description="Helical" evidence="9">
    <location>
        <begin position="144"/>
        <end position="165"/>
    </location>
</feature>
<dbReference type="InterPro" id="IPR045018">
    <property type="entry name" value="Azg-like"/>
</dbReference>
<evidence type="ECO:0000256" key="5">
    <source>
        <dbReference type="ARBA" id="ARBA00022692"/>
    </source>
</evidence>
<feature type="transmembrane region" description="Helical" evidence="9">
    <location>
        <begin position="426"/>
        <end position="443"/>
    </location>
</feature>
<evidence type="ECO:0000256" key="8">
    <source>
        <dbReference type="PIRNR" id="PIRNR005353"/>
    </source>
</evidence>
<feature type="transmembrane region" description="Helical" evidence="9">
    <location>
        <begin position="177"/>
        <end position="196"/>
    </location>
</feature>
<evidence type="ECO:0000313" key="10">
    <source>
        <dbReference type="EMBL" id="SPT70898.1"/>
    </source>
</evidence>
<protein>
    <submittedName>
        <fullName evidence="10">Permease yicO</fullName>
    </submittedName>
</protein>
<dbReference type="InterPro" id="IPR006043">
    <property type="entry name" value="NCS2"/>
</dbReference>
<dbReference type="PIRSF" id="PIRSF005353">
    <property type="entry name" value="PbuG"/>
    <property type="match status" value="1"/>
</dbReference>
<evidence type="ECO:0000256" key="1">
    <source>
        <dbReference type="ARBA" id="ARBA00004651"/>
    </source>
</evidence>
<feature type="transmembrane region" description="Helical" evidence="9">
    <location>
        <begin position="242"/>
        <end position="265"/>
    </location>
</feature>
<keyword evidence="5 8" id="KW-0812">Transmembrane</keyword>
<dbReference type="GO" id="GO:0005345">
    <property type="term" value="F:purine nucleobase transmembrane transporter activity"/>
    <property type="evidence" value="ECO:0007669"/>
    <property type="project" value="TreeGrafter"/>
</dbReference>
<dbReference type="EMBL" id="UAPV01000001">
    <property type="protein sequence ID" value="SPT70898.1"/>
    <property type="molecule type" value="Genomic_DNA"/>
</dbReference>
<dbReference type="Pfam" id="PF00860">
    <property type="entry name" value="Xan_ur_permease"/>
    <property type="match status" value="1"/>
</dbReference>
<evidence type="ECO:0000256" key="4">
    <source>
        <dbReference type="ARBA" id="ARBA00022475"/>
    </source>
</evidence>
<evidence type="ECO:0000256" key="2">
    <source>
        <dbReference type="ARBA" id="ARBA00005697"/>
    </source>
</evidence>
<dbReference type="AlphaFoldDB" id="A0A2X0VN07"/>
<dbReference type="PANTHER" id="PTHR43337:SF1">
    <property type="entry name" value="XANTHINE_URACIL PERMEASE C887.17-RELATED"/>
    <property type="match status" value="1"/>
</dbReference>
<feature type="transmembrane region" description="Helical" evidence="9">
    <location>
        <begin position="59"/>
        <end position="83"/>
    </location>
</feature>
<feature type="transmembrane region" description="Helical" evidence="9">
    <location>
        <begin position="29"/>
        <end position="47"/>
    </location>
</feature>
<evidence type="ECO:0000256" key="7">
    <source>
        <dbReference type="ARBA" id="ARBA00023136"/>
    </source>
</evidence>
<evidence type="ECO:0000313" key="11">
    <source>
        <dbReference type="Proteomes" id="UP000250086"/>
    </source>
</evidence>
<dbReference type="InterPro" id="IPR026033">
    <property type="entry name" value="Azg-like_bact_archaea"/>
</dbReference>
<evidence type="ECO:0000256" key="9">
    <source>
        <dbReference type="SAM" id="Phobius"/>
    </source>
</evidence>
<keyword evidence="3 8" id="KW-0813">Transport</keyword>
<name>A0A2X0VN07_9GAMM</name>
<feature type="transmembrane region" description="Helical" evidence="9">
    <location>
        <begin position="389"/>
        <end position="414"/>
    </location>
</feature>
<comment type="similarity">
    <text evidence="2 8">Belongs to the nucleobase:cation symporter-2 (NCS2) (TC 2.A.40) family. Azg-like subfamily.</text>
</comment>
<organism evidence="10 11">
    <name type="scientific">Anaerobiospirillum thomasii</name>
    <dbReference type="NCBI Taxonomy" id="179995"/>
    <lineage>
        <taxon>Bacteria</taxon>
        <taxon>Pseudomonadati</taxon>
        <taxon>Pseudomonadota</taxon>
        <taxon>Gammaproteobacteria</taxon>
        <taxon>Aeromonadales</taxon>
        <taxon>Succinivibrionaceae</taxon>
        <taxon>Anaerobiospirillum</taxon>
    </lineage>
</organism>
<reference evidence="10 11" key="1">
    <citation type="submission" date="2018-06" db="EMBL/GenBank/DDBJ databases">
        <authorList>
            <consortium name="Pathogen Informatics"/>
            <person name="Doyle S."/>
        </authorList>
    </citation>
    <scope>NUCLEOTIDE SEQUENCE [LARGE SCALE GENOMIC DNA]</scope>
    <source>
        <strain evidence="10 11">NCTC13093</strain>
    </source>
</reference>
<dbReference type="GO" id="GO:0005886">
    <property type="term" value="C:plasma membrane"/>
    <property type="evidence" value="ECO:0007669"/>
    <property type="project" value="UniProtKB-SubCell"/>
</dbReference>
<feature type="transmembrane region" description="Helical" evidence="9">
    <location>
        <begin position="95"/>
        <end position="124"/>
    </location>
</feature>
<sequence>MSSQANANQGFLDKYFGLSTKGTNIKTEIIAGLTTFVAMAYIIFVNPSILKEAGIPHEAAVAATIWSAGICTLAMGLFANLPVAVAPGMGLNAFFAFYVCGTLGLPWQTALGAVFVSGIIFLLLTITRLRQLIIDSVPMSLKSAVVVGIGMFIAFVGLQGSGLVVDNPATLVALGSLKSPSVLLSATGVLIIGVLLSLHVKGAMLIGILIITIVGMALGITPAPTSLSAVISFDLPAFSETFLAMDIMGAISYGLVTVIFTFTVVELFDNIGTLIGVSRAANLMDENGKIENIDRALLTDSVGTMFSAVMGTCTVTSYVESTAGANAGGRTGLTAVVVGICFILAIVLAPLAGLVPAFATAPALIIVGAMMMKNVSHINFNDYTDSIPAFLTIIMMPLSYSIASGFGFGFTSYCILKCISGKYKEITPVMWGVTIIFIISFALH</sequence>
<evidence type="ECO:0000256" key="3">
    <source>
        <dbReference type="ARBA" id="ARBA00022448"/>
    </source>
</evidence>
<keyword evidence="6 8" id="KW-1133">Transmembrane helix</keyword>
<evidence type="ECO:0000256" key="6">
    <source>
        <dbReference type="ARBA" id="ARBA00022989"/>
    </source>
</evidence>
<dbReference type="PANTHER" id="PTHR43337">
    <property type="entry name" value="XANTHINE/URACIL PERMEASE C887.17-RELATED"/>
    <property type="match status" value="1"/>
</dbReference>
<accession>A0A2X0VN07</accession>
<dbReference type="Proteomes" id="UP000250086">
    <property type="component" value="Unassembled WGS sequence"/>
</dbReference>